<keyword evidence="4" id="KW-0804">Transcription</keyword>
<reference evidence="6 7" key="1">
    <citation type="submission" date="2018-04" db="EMBL/GenBank/DDBJ databases">
        <title>Denitrifier Microvirgula.</title>
        <authorList>
            <person name="Anderson E."/>
            <person name="Jang J."/>
            <person name="Ishii S."/>
        </authorList>
    </citation>
    <scope>NUCLEOTIDE SEQUENCE [LARGE SCALE GENOMIC DNA]</scope>
    <source>
        <strain evidence="6 7">BE2.4</strain>
    </source>
</reference>
<evidence type="ECO:0000256" key="3">
    <source>
        <dbReference type="ARBA" id="ARBA00023125"/>
    </source>
</evidence>
<protein>
    <submittedName>
        <fullName evidence="6">LysR family transcriptional regulator</fullName>
    </submittedName>
</protein>
<dbReference type="PANTHER" id="PTHR30126">
    <property type="entry name" value="HTH-TYPE TRANSCRIPTIONAL REGULATOR"/>
    <property type="match status" value="1"/>
</dbReference>
<sequence length="302" mass="33148">MELYQLRTFVTVAQQGHLTQAAELLHLSQPAVTAQIKALEEDMGMPLFDRSAGGVRLTRAGEELLPRAQSILTSSRDLLNHARGLKGQLAGRAIIGTITTPEMLHIGPWIASLVEKYPLLDIQIRHNVTGVILNQVRKKEIDAGFYIGKNPYVNVNTVHLADIRFRVMVPNGWRERIESGGPKALGKIPWVGMSSLSSFNKLCSELWRELNIAPKKLIDVDHVPIMATLMSVGIGAVLMREDDAIRADADGMGYLVPDVVKTAELQFIYPADRDGDPVIDALRVELASEWRGLGVPAPGAQP</sequence>
<dbReference type="RefSeq" id="WP_107889939.1">
    <property type="nucleotide sequence ID" value="NZ_CP028519.1"/>
</dbReference>
<dbReference type="Proteomes" id="UP000244173">
    <property type="component" value="Chromosome"/>
</dbReference>
<dbReference type="Gene3D" id="1.10.10.10">
    <property type="entry name" value="Winged helix-like DNA-binding domain superfamily/Winged helix DNA-binding domain"/>
    <property type="match status" value="1"/>
</dbReference>
<dbReference type="EMBL" id="CP028519">
    <property type="protein sequence ID" value="AVY95428.1"/>
    <property type="molecule type" value="Genomic_DNA"/>
</dbReference>
<dbReference type="AlphaFoldDB" id="A0A2S0PDG5"/>
<evidence type="ECO:0000259" key="5">
    <source>
        <dbReference type="PROSITE" id="PS50931"/>
    </source>
</evidence>
<evidence type="ECO:0000313" key="6">
    <source>
        <dbReference type="EMBL" id="AVY95428.1"/>
    </source>
</evidence>
<feature type="domain" description="HTH lysR-type" evidence="5">
    <location>
        <begin position="1"/>
        <end position="58"/>
    </location>
</feature>
<dbReference type="PROSITE" id="PS50931">
    <property type="entry name" value="HTH_LYSR"/>
    <property type="match status" value="1"/>
</dbReference>
<dbReference type="OrthoDB" id="9803735at2"/>
<dbReference type="FunFam" id="1.10.10.10:FF:000001">
    <property type="entry name" value="LysR family transcriptional regulator"/>
    <property type="match status" value="1"/>
</dbReference>
<dbReference type="InterPro" id="IPR000847">
    <property type="entry name" value="LysR_HTH_N"/>
</dbReference>
<dbReference type="GO" id="GO:0000976">
    <property type="term" value="F:transcription cis-regulatory region binding"/>
    <property type="evidence" value="ECO:0007669"/>
    <property type="project" value="TreeGrafter"/>
</dbReference>
<dbReference type="PRINTS" id="PR00039">
    <property type="entry name" value="HTHLYSR"/>
</dbReference>
<dbReference type="InterPro" id="IPR036390">
    <property type="entry name" value="WH_DNA-bd_sf"/>
</dbReference>
<evidence type="ECO:0000256" key="4">
    <source>
        <dbReference type="ARBA" id="ARBA00023163"/>
    </source>
</evidence>
<keyword evidence="7" id="KW-1185">Reference proteome</keyword>
<gene>
    <name evidence="6" type="ORF">DAI18_16275</name>
</gene>
<keyword evidence="3" id="KW-0238">DNA-binding</keyword>
<evidence type="ECO:0000256" key="2">
    <source>
        <dbReference type="ARBA" id="ARBA00023015"/>
    </source>
</evidence>
<dbReference type="InterPro" id="IPR036388">
    <property type="entry name" value="WH-like_DNA-bd_sf"/>
</dbReference>
<dbReference type="KEGG" id="maer:DAI18_16275"/>
<name>A0A2S0PDG5_9NEIS</name>
<dbReference type="STRING" id="1122240.GCA_000620105_02687"/>
<dbReference type="Gene3D" id="3.40.190.290">
    <property type="match status" value="1"/>
</dbReference>
<dbReference type="Pfam" id="PF03466">
    <property type="entry name" value="LysR_substrate"/>
    <property type="match status" value="1"/>
</dbReference>
<accession>A0A2S0PDG5</accession>
<keyword evidence="2" id="KW-0805">Transcription regulation</keyword>
<dbReference type="PANTHER" id="PTHR30126:SF40">
    <property type="entry name" value="HTH-TYPE TRANSCRIPTIONAL REGULATOR GLTR"/>
    <property type="match status" value="1"/>
</dbReference>
<dbReference type="GO" id="GO:0003700">
    <property type="term" value="F:DNA-binding transcription factor activity"/>
    <property type="evidence" value="ECO:0007669"/>
    <property type="project" value="InterPro"/>
</dbReference>
<dbReference type="SUPFAM" id="SSF53850">
    <property type="entry name" value="Periplasmic binding protein-like II"/>
    <property type="match status" value="1"/>
</dbReference>
<organism evidence="6 7">
    <name type="scientific">Microvirgula aerodenitrificans</name>
    <dbReference type="NCBI Taxonomy" id="57480"/>
    <lineage>
        <taxon>Bacteria</taxon>
        <taxon>Pseudomonadati</taxon>
        <taxon>Pseudomonadota</taxon>
        <taxon>Betaproteobacteria</taxon>
        <taxon>Neisseriales</taxon>
        <taxon>Aquaspirillaceae</taxon>
        <taxon>Microvirgula</taxon>
    </lineage>
</organism>
<dbReference type="InterPro" id="IPR005119">
    <property type="entry name" value="LysR_subst-bd"/>
</dbReference>
<evidence type="ECO:0000313" key="7">
    <source>
        <dbReference type="Proteomes" id="UP000244173"/>
    </source>
</evidence>
<evidence type="ECO:0000256" key="1">
    <source>
        <dbReference type="ARBA" id="ARBA00009437"/>
    </source>
</evidence>
<proteinExistence type="inferred from homology"/>
<dbReference type="CDD" id="cd05466">
    <property type="entry name" value="PBP2_LTTR_substrate"/>
    <property type="match status" value="1"/>
</dbReference>
<dbReference type="SUPFAM" id="SSF46785">
    <property type="entry name" value="Winged helix' DNA-binding domain"/>
    <property type="match status" value="1"/>
</dbReference>
<dbReference type="Pfam" id="PF00126">
    <property type="entry name" value="HTH_1"/>
    <property type="match status" value="1"/>
</dbReference>
<comment type="similarity">
    <text evidence="1">Belongs to the LysR transcriptional regulatory family.</text>
</comment>